<keyword evidence="2" id="KW-1185">Reference proteome</keyword>
<evidence type="ECO:0000313" key="1">
    <source>
        <dbReference type="EnsemblPlants" id="AVESA.00010b.r2.2CG0296830.1.CDS.1"/>
    </source>
</evidence>
<dbReference type="Proteomes" id="UP001732700">
    <property type="component" value="Chromosome 2C"/>
</dbReference>
<dbReference type="EnsemblPlants" id="AVESA.00010b.r2.2CG0296830.1">
    <property type="protein sequence ID" value="AVESA.00010b.r2.2CG0296830.1.CDS.1"/>
    <property type="gene ID" value="AVESA.00010b.r2.2CG0296830"/>
</dbReference>
<name>A0ACD5UNY6_AVESA</name>
<sequence>MGIDVVIRDRNGQCLAACSEQQEEVVIPEMAEAVAMRRALKFAADEGQTNVIISSDCLSLVNRVSSREDDRSLCGPIVQDIREMAKSFSFCTFMHVRRGLNVPAHKLAKCSEFSGSSVWRGCAPDHICDDICNDILIM</sequence>
<protein>
    <submittedName>
        <fullName evidence="1">Uncharacterized protein</fullName>
    </submittedName>
</protein>
<organism evidence="1 2">
    <name type="scientific">Avena sativa</name>
    <name type="common">Oat</name>
    <dbReference type="NCBI Taxonomy" id="4498"/>
    <lineage>
        <taxon>Eukaryota</taxon>
        <taxon>Viridiplantae</taxon>
        <taxon>Streptophyta</taxon>
        <taxon>Embryophyta</taxon>
        <taxon>Tracheophyta</taxon>
        <taxon>Spermatophyta</taxon>
        <taxon>Magnoliopsida</taxon>
        <taxon>Liliopsida</taxon>
        <taxon>Poales</taxon>
        <taxon>Poaceae</taxon>
        <taxon>BOP clade</taxon>
        <taxon>Pooideae</taxon>
        <taxon>Poodae</taxon>
        <taxon>Poeae</taxon>
        <taxon>Poeae Chloroplast Group 1 (Aveneae type)</taxon>
        <taxon>Aveninae</taxon>
        <taxon>Avena</taxon>
    </lineage>
</organism>
<reference evidence="1" key="1">
    <citation type="submission" date="2021-05" db="EMBL/GenBank/DDBJ databases">
        <authorList>
            <person name="Scholz U."/>
            <person name="Mascher M."/>
            <person name="Fiebig A."/>
        </authorList>
    </citation>
    <scope>NUCLEOTIDE SEQUENCE [LARGE SCALE GENOMIC DNA]</scope>
</reference>
<accession>A0ACD5UNY6</accession>
<reference evidence="1" key="2">
    <citation type="submission" date="2025-09" db="UniProtKB">
        <authorList>
            <consortium name="EnsemblPlants"/>
        </authorList>
    </citation>
    <scope>IDENTIFICATION</scope>
</reference>
<proteinExistence type="predicted"/>
<evidence type="ECO:0000313" key="2">
    <source>
        <dbReference type="Proteomes" id="UP001732700"/>
    </source>
</evidence>